<dbReference type="Proteomes" id="UP001361239">
    <property type="component" value="Unassembled WGS sequence"/>
</dbReference>
<comment type="caution">
    <text evidence="3">The sequence shown here is derived from an EMBL/GenBank/DDBJ whole genome shotgun (WGS) entry which is preliminary data.</text>
</comment>
<protein>
    <submittedName>
        <fullName evidence="3">Glycine zipper domain-containing protein</fullName>
    </submittedName>
</protein>
<dbReference type="EMBL" id="JBBHJZ010000001">
    <property type="protein sequence ID" value="MEJ5976542.1"/>
    <property type="molecule type" value="Genomic_DNA"/>
</dbReference>
<dbReference type="InterPro" id="IPR039567">
    <property type="entry name" value="Gly-zipper"/>
</dbReference>
<evidence type="ECO:0000259" key="2">
    <source>
        <dbReference type="Pfam" id="PF13488"/>
    </source>
</evidence>
<dbReference type="RefSeq" id="WP_339586451.1">
    <property type="nucleotide sequence ID" value="NZ_JBBHJZ010000001.1"/>
</dbReference>
<evidence type="ECO:0000313" key="3">
    <source>
        <dbReference type="EMBL" id="MEJ5976542.1"/>
    </source>
</evidence>
<feature type="signal peptide" evidence="1">
    <location>
        <begin position="1"/>
        <end position="23"/>
    </location>
</feature>
<organism evidence="3 4">
    <name type="scientific">Novosphingobium anseongense</name>
    <dbReference type="NCBI Taxonomy" id="3133436"/>
    <lineage>
        <taxon>Bacteria</taxon>
        <taxon>Pseudomonadati</taxon>
        <taxon>Pseudomonadota</taxon>
        <taxon>Alphaproteobacteria</taxon>
        <taxon>Sphingomonadales</taxon>
        <taxon>Sphingomonadaceae</taxon>
        <taxon>Novosphingobium</taxon>
    </lineage>
</organism>
<feature type="domain" description="Glycine zipper" evidence="2">
    <location>
        <begin position="34"/>
        <end position="72"/>
    </location>
</feature>
<accession>A0ABU8RU71</accession>
<proteinExistence type="predicted"/>
<feature type="chain" id="PRO_5045255324" evidence="1">
    <location>
        <begin position="24"/>
        <end position="87"/>
    </location>
</feature>
<dbReference type="Pfam" id="PF13488">
    <property type="entry name" value="Gly-zipper_Omp"/>
    <property type="match status" value="1"/>
</dbReference>
<name>A0ABU8RU71_9SPHN</name>
<evidence type="ECO:0000313" key="4">
    <source>
        <dbReference type="Proteomes" id="UP001361239"/>
    </source>
</evidence>
<sequence length="87" mass="8931">MQRSLLILATAALTIGTATSAEARSCRRLNKTEGAVVGAAGGAVLGAIVGGRGAPIIGAVGGGIAGHEIARNKYNKNCRRVYRRSRR</sequence>
<keyword evidence="1" id="KW-0732">Signal</keyword>
<evidence type="ECO:0000256" key="1">
    <source>
        <dbReference type="SAM" id="SignalP"/>
    </source>
</evidence>
<reference evidence="3 4" key="1">
    <citation type="submission" date="2024-03" db="EMBL/GenBank/DDBJ databases">
        <authorList>
            <person name="Jo J.-H."/>
        </authorList>
    </citation>
    <scope>NUCLEOTIDE SEQUENCE [LARGE SCALE GENOMIC DNA]</scope>
    <source>
        <strain evidence="3 4">PS1R-30</strain>
    </source>
</reference>
<keyword evidence="4" id="KW-1185">Reference proteome</keyword>
<gene>
    <name evidence="3" type="ORF">WG901_07845</name>
</gene>